<dbReference type="RefSeq" id="WP_133768935.1">
    <property type="nucleotide sequence ID" value="NZ_SNZR01000011.1"/>
</dbReference>
<dbReference type="SMART" id="SM00271">
    <property type="entry name" value="DnaJ"/>
    <property type="match status" value="1"/>
</dbReference>
<dbReference type="PANTHER" id="PTHR12763">
    <property type="match status" value="1"/>
</dbReference>
<dbReference type="SUPFAM" id="SSF46565">
    <property type="entry name" value="Chaperone J-domain"/>
    <property type="match status" value="1"/>
</dbReference>
<sequence length="243" mass="25508">MTLLGVIGAAILAWWGLKFFGVTGRAQIGKVARVGGGFAALAVAGLLGLRGRMDMAVVVGSCGAWLLGWAALPAFLGGGASPFGGGSSARSAGSTSKVKSRRIEMVLDHDSGTITGRVLAGAFSGRPLESLSDRELLALRRECLADDPDGSRLIEQYLDGRFPGWREDAEPGPHGGGRPQAQLGTMTQQEAYEILGLQPGASEDAVRQAHRSLMKRLHPDQGGSTWLASRINQAKDLLLGRHA</sequence>
<feature type="transmembrane region" description="Helical" evidence="6">
    <location>
        <begin position="31"/>
        <end position="49"/>
    </location>
</feature>
<proteinExistence type="inferred from homology"/>
<keyword evidence="2 6" id="KW-0812">Transmembrane</keyword>
<keyword evidence="4 6" id="KW-0472">Membrane</keyword>
<dbReference type="FunFam" id="1.10.287.110:FF:000001">
    <property type="entry name" value="Import inner membrane translocase subunit tim14"/>
    <property type="match status" value="1"/>
</dbReference>
<comment type="caution">
    <text evidence="8">The sequence shown here is derived from an EMBL/GenBank/DDBJ whole genome shotgun (WGS) entry which is preliminary data.</text>
</comment>
<dbReference type="AlphaFoldDB" id="A0A4R7C9G5"/>
<accession>A0A4R7C9G5</accession>
<dbReference type="Gene3D" id="1.10.287.110">
    <property type="entry name" value="DnaJ domain"/>
    <property type="match status" value="1"/>
</dbReference>
<comment type="similarity">
    <text evidence="5">Belongs to the TIM14 family.</text>
</comment>
<name>A0A4R7C9G5_9HYPH</name>
<keyword evidence="9" id="KW-1185">Reference proteome</keyword>
<dbReference type="PROSITE" id="PS50076">
    <property type="entry name" value="DNAJ_2"/>
    <property type="match status" value="1"/>
</dbReference>
<dbReference type="GO" id="GO:0016020">
    <property type="term" value="C:membrane"/>
    <property type="evidence" value="ECO:0007669"/>
    <property type="project" value="UniProtKB-SubCell"/>
</dbReference>
<comment type="subcellular location">
    <subcellularLocation>
        <location evidence="1">Membrane</location>
        <topology evidence="1">Single-pass membrane protein</topology>
    </subcellularLocation>
</comment>
<dbReference type="PANTHER" id="PTHR12763:SF28">
    <property type="entry name" value="GEO10507P1-RELATED"/>
    <property type="match status" value="1"/>
</dbReference>
<organism evidence="8 9">
    <name type="scientific">Enterovirga rhinocerotis</name>
    <dbReference type="NCBI Taxonomy" id="1339210"/>
    <lineage>
        <taxon>Bacteria</taxon>
        <taxon>Pseudomonadati</taxon>
        <taxon>Pseudomonadota</taxon>
        <taxon>Alphaproteobacteria</taxon>
        <taxon>Hyphomicrobiales</taxon>
        <taxon>Methylobacteriaceae</taxon>
        <taxon>Enterovirga</taxon>
    </lineage>
</organism>
<dbReference type="OrthoDB" id="9811070at2"/>
<evidence type="ECO:0000313" key="9">
    <source>
        <dbReference type="Proteomes" id="UP000295122"/>
    </source>
</evidence>
<dbReference type="CDD" id="cd06257">
    <property type="entry name" value="DnaJ"/>
    <property type="match status" value="1"/>
</dbReference>
<protein>
    <submittedName>
        <fullName evidence="8">DnaJ-like protein</fullName>
    </submittedName>
</protein>
<dbReference type="InterPro" id="IPR001623">
    <property type="entry name" value="DnaJ_domain"/>
</dbReference>
<feature type="domain" description="J" evidence="7">
    <location>
        <begin position="190"/>
        <end position="243"/>
    </location>
</feature>
<gene>
    <name evidence="8" type="ORF">EV668_1254</name>
</gene>
<evidence type="ECO:0000256" key="3">
    <source>
        <dbReference type="ARBA" id="ARBA00022989"/>
    </source>
</evidence>
<dbReference type="EMBL" id="SNZR01000011">
    <property type="protein sequence ID" value="TDR93985.1"/>
    <property type="molecule type" value="Genomic_DNA"/>
</dbReference>
<evidence type="ECO:0000256" key="2">
    <source>
        <dbReference type="ARBA" id="ARBA00022692"/>
    </source>
</evidence>
<reference evidence="8 9" key="1">
    <citation type="submission" date="2019-03" db="EMBL/GenBank/DDBJ databases">
        <title>Genomic Encyclopedia of Type Strains, Phase IV (KMG-IV): sequencing the most valuable type-strain genomes for metagenomic binning, comparative biology and taxonomic classification.</title>
        <authorList>
            <person name="Goeker M."/>
        </authorList>
    </citation>
    <scope>NUCLEOTIDE SEQUENCE [LARGE SCALE GENOMIC DNA]</scope>
    <source>
        <strain evidence="8 9">DSM 25903</strain>
    </source>
</reference>
<evidence type="ECO:0000256" key="1">
    <source>
        <dbReference type="ARBA" id="ARBA00004167"/>
    </source>
</evidence>
<feature type="transmembrane region" description="Helical" evidence="6">
    <location>
        <begin position="55"/>
        <end position="76"/>
    </location>
</feature>
<evidence type="ECO:0000256" key="6">
    <source>
        <dbReference type="SAM" id="Phobius"/>
    </source>
</evidence>
<keyword evidence="3 6" id="KW-1133">Transmembrane helix</keyword>
<feature type="transmembrane region" description="Helical" evidence="6">
    <location>
        <begin position="6"/>
        <end position="24"/>
    </location>
</feature>
<evidence type="ECO:0000259" key="7">
    <source>
        <dbReference type="PROSITE" id="PS50076"/>
    </source>
</evidence>
<dbReference type="Pfam" id="PF00226">
    <property type="entry name" value="DnaJ"/>
    <property type="match status" value="1"/>
</dbReference>
<dbReference type="InterPro" id="IPR036869">
    <property type="entry name" value="J_dom_sf"/>
</dbReference>
<evidence type="ECO:0000313" key="8">
    <source>
        <dbReference type="EMBL" id="TDR93985.1"/>
    </source>
</evidence>
<dbReference type="Proteomes" id="UP000295122">
    <property type="component" value="Unassembled WGS sequence"/>
</dbReference>
<evidence type="ECO:0000256" key="5">
    <source>
        <dbReference type="ARBA" id="ARBA00038105"/>
    </source>
</evidence>
<evidence type="ECO:0000256" key="4">
    <source>
        <dbReference type="ARBA" id="ARBA00023136"/>
    </source>
</evidence>